<organism evidence="1 2">
    <name type="scientific">Paraurantiacibacter namhicola</name>
    <dbReference type="NCBI Taxonomy" id="645517"/>
    <lineage>
        <taxon>Bacteria</taxon>
        <taxon>Pseudomonadati</taxon>
        <taxon>Pseudomonadota</taxon>
        <taxon>Alphaproteobacteria</taxon>
        <taxon>Sphingomonadales</taxon>
        <taxon>Erythrobacteraceae</taxon>
        <taxon>Paraurantiacibacter</taxon>
    </lineage>
</organism>
<dbReference type="OrthoDB" id="7433250at2"/>
<gene>
    <name evidence="1" type="ORF">A6F65_00905</name>
</gene>
<dbReference type="EMBL" id="CP016545">
    <property type="protein sequence ID" value="ANU07216.1"/>
    <property type="molecule type" value="Genomic_DNA"/>
</dbReference>
<dbReference type="KEGG" id="anh:A6F65_00905"/>
<protein>
    <submittedName>
        <fullName evidence="1">Uncharacterized protein</fullName>
    </submittedName>
</protein>
<name>A0A1C7D6V4_9SPHN</name>
<dbReference type="STRING" id="645517.A6F65_00905"/>
<reference evidence="1 2" key="1">
    <citation type="submission" date="2016-07" db="EMBL/GenBank/DDBJ databases">
        <title>Complete genome sequence of Altererythrobacter namhicola JCM 16345T, containing esterase-encoding genes.</title>
        <authorList>
            <person name="Cheng H."/>
            <person name="Wu Y.-H."/>
            <person name="Jian S.-L."/>
            <person name="Huo Y.-Y."/>
            <person name="Wang C.-S."/>
            <person name="Xu X.-W."/>
        </authorList>
    </citation>
    <scope>NUCLEOTIDE SEQUENCE [LARGE SCALE GENOMIC DNA]</scope>
    <source>
        <strain evidence="1 2">JCM 16345</strain>
    </source>
</reference>
<sequence length="124" mass="13669">MLASLLALAAASTAPAPQDVEGRCFYPEAFESVRETALLALCDRAEVRPDKVVFSRNGENQMRFSGVWEDGLFQVDEVVLRTGRRVEVKGSCRVDTRYDTTSAVSCLAHRRGFAYAANLIVPNI</sequence>
<keyword evidence="2" id="KW-1185">Reference proteome</keyword>
<evidence type="ECO:0000313" key="1">
    <source>
        <dbReference type="EMBL" id="ANU07216.1"/>
    </source>
</evidence>
<evidence type="ECO:0000313" key="2">
    <source>
        <dbReference type="Proteomes" id="UP000092698"/>
    </source>
</evidence>
<accession>A0A1C7D6V4</accession>
<dbReference type="Proteomes" id="UP000092698">
    <property type="component" value="Chromosome"/>
</dbReference>
<dbReference type="RefSeq" id="WP_157093051.1">
    <property type="nucleotide sequence ID" value="NZ_CP016545.1"/>
</dbReference>
<dbReference type="AlphaFoldDB" id="A0A1C7D6V4"/>
<proteinExistence type="predicted"/>